<dbReference type="Gene3D" id="3.40.50.300">
    <property type="entry name" value="P-loop containing nucleotide triphosphate hydrolases"/>
    <property type="match status" value="1"/>
</dbReference>
<dbReference type="PANTHER" id="PTHR46082">
    <property type="entry name" value="ATP/GTP-BINDING PROTEIN-RELATED"/>
    <property type="match status" value="1"/>
</dbReference>
<dbReference type="Pfam" id="PF00931">
    <property type="entry name" value="NB-ARC"/>
    <property type="match status" value="1"/>
</dbReference>
<proteinExistence type="predicted"/>
<dbReference type="PANTHER" id="PTHR46082:SF6">
    <property type="entry name" value="AAA+ ATPASE DOMAIN-CONTAINING PROTEIN-RELATED"/>
    <property type="match status" value="1"/>
</dbReference>
<evidence type="ECO:0000259" key="3">
    <source>
        <dbReference type="Pfam" id="PF01048"/>
    </source>
</evidence>
<dbReference type="InterPro" id="IPR053137">
    <property type="entry name" value="NLR-like"/>
</dbReference>
<feature type="region of interest" description="Disordered" evidence="1">
    <location>
        <begin position="592"/>
        <end position="628"/>
    </location>
</feature>
<accession>A0A8K0TVF0</accession>
<gene>
    <name evidence="4" type="ORF">B0T11DRAFT_28969</name>
</gene>
<feature type="compositionally biased region" description="Low complexity" evidence="1">
    <location>
        <begin position="607"/>
        <end position="618"/>
    </location>
</feature>
<name>A0A8K0TVF0_9PEZI</name>
<sequence>MRRGRGKVVNDFSATLGVPGEGVENFDAGHLQMASCTGRSDARYAAILGVLERFAQQAVEGAVAHRQPTPAPPAGESAPLPTETASPMPALRDPVNLPLTRPASRADFQIAVICALPIESDAVLALFDRRWDEQSPRYGKVAGDRNTYSAGAFGRHNVVLVHMPGMGKSSAAAAASSCRFSYPNIKLALLVGVCGVLPTSSEGKEDMFLGDVILSEGVIQYDFGRRLPSEFQRKSAVLDALPRPNPEIRGLLSKLKGVEAREKLVDKTAVYLGDLQRQDKLSAAYPWVRHDSIFNAKYRHLRDGKTCDECGCSWGQTMRRRRALGVPQPAVHFGLFASGDTVMKSAEDRDCIVTQEQIIAFEMEAAGLWEAFPCVVIKGACDYADSHKMKASQRYAAATAAACAKAFVDHWEGSGAGSTFPSSGAGTDTGRRFEIPSLRNKKFVGREDTLGELRARLLDDDGPQRLALVGLGGVGKTQVALQIAYWVKEHKPDWSVFWLPALSMAGFEQTCADMVRRLGLEGPDKEDPKSARSGRWLLIVDNADDMTTIFGDPDSAGFHRHLPESPHGRVLFTTRSTDVALAVADDNVELGEMSKRDAGRGAPSYLSPSPSGQSWGGPTVSAPSRSRQ</sequence>
<evidence type="ECO:0000313" key="5">
    <source>
        <dbReference type="Proteomes" id="UP000813385"/>
    </source>
</evidence>
<protein>
    <submittedName>
        <fullName evidence="4">Nucleoside phosphorylase domain-containing protein</fullName>
    </submittedName>
</protein>
<feature type="region of interest" description="Disordered" evidence="1">
    <location>
        <begin position="62"/>
        <end position="90"/>
    </location>
</feature>
<dbReference type="Proteomes" id="UP000813385">
    <property type="component" value="Unassembled WGS sequence"/>
</dbReference>
<keyword evidence="5" id="KW-1185">Reference proteome</keyword>
<dbReference type="OrthoDB" id="427518at2759"/>
<reference evidence="4" key="1">
    <citation type="journal article" date="2021" name="Nat. Commun.">
        <title>Genetic determinants of endophytism in the Arabidopsis root mycobiome.</title>
        <authorList>
            <person name="Mesny F."/>
            <person name="Miyauchi S."/>
            <person name="Thiergart T."/>
            <person name="Pickel B."/>
            <person name="Atanasova L."/>
            <person name="Karlsson M."/>
            <person name="Huettel B."/>
            <person name="Barry K.W."/>
            <person name="Haridas S."/>
            <person name="Chen C."/>
            <person name="Bauer D."/>
            <person name="Andreopoulos W."/>
            <person name="Pangilinan J."/>
            <person name="LaButti K."/>
            <person name="Riley R."/>
            <person name="Lipzen A."/>
            <person name="Clum A."/>
            <person name="Drula E."/>
            <person name="Henrissat B."/>
            <person name="Kohler A."/>
            <person name="Grigoriev I.V."/>
            <person name="Martin F.M."/>
            <person name="Hacquard S."/>
        </authorList>
    </citation>
    <scope>NUCLEOTIDE SEQUENCE</scope>
    <source>
        <strain evidence="4">MPI-CAGE-AT-0016</strain>
    </source>
</reference>
<dbReference type="Gene3D" id="3.40.50.1580">
    <property type="entry name" value="Nucleoside phosphorylase domain"/>
    <property type="match status" value="1"/>
</dbReference>
<dbReference type="SUPFAM" id="SSF53167">
    <property type="entry name" value="Purine and uridine phosphorylases"/>
    <property type="match status" value="1"/>
</dbReference>
<dbReference type="AlphaFoldDB" id="A0A8K0TVF0"/>
<dbReference type="EMBL" id="JAGPXD010000001">
    <property type="protein sequence ID" value="KAH7377181.1"/>
    <property type="molecule type" value="Genomic_DNA"/>
</dbReference>
<evidence type="ECO:0000256" key="1">
    <source>
        <dbReference type="SAM" id="MobiDB-lite"/>
    </source>
</evidence>
<dbReference type="SUPFAM" id="SSF52540">
    <property type="entry name" value="P-loop containing nucleoside triphosphate hydrolases"/>
    <property type="match status" value="1"/>
</dbReference>
<feature type="domain" description="NB-ARC" evidence="2">
    <location>
        <begin position="447"/>
        <end position="586"/>
    </location>
</feature>
<organism evidence="4 5">
    <name type="scientific">Plectosphaerella cucumerina</name>
    <dbReference type="NCBI Taxonomy" id="40658"/>
    <lineage>
        <taxon>Eukaryota</taxon>
        <taxon>Fungi</taxon>
        <taxon>Dikarya</taxon>
        <taxon>Ascomycota</taxon>
        <taxon>Pezizomycotina</taxon>
        <taxon>Sordariomycetes</taxon>
        <taxon>Hypocreomycetidae</taxon>
        <taxon>Glomerellales</taxon>
        <taxon>Plectosphaerellaceae</taxon>
        <taxon>Plectosphaerella</taxon>
    </lineage>
</organism>
<evidence type="ECO:0000259" key="2">
    <source>
        <dbReference type="Pfam" id="PF00931"/>
    </source>
</evidence>
<dbReference type="GO" id="GO:0009116">
    <property type="term" value="P:nucleoside metabolic process"/>
    <property type="evidence" value="ECO:0007669"/>
    <property type="project" value="InterPro"/>
</dbReference>
<dbReference type="InterPro" id="IPR000845">
    <property type="entry name" value="Nucleoside_phosphorylase_d"/>
</dbReference>
<dbReference type="GO" id="GO:0043531">
    <property type="term" value="F:ADP binding"/>
    <property type="evidence" value="ECO:0007669"/>
    <property type="project" value="InterPro"/>
</dbReference>
<comment type="caution">
    <text evidence="4">The sequence shown here is derived from an EMBL/GenBank/DDBJ whole genome shotgun (WGS) entry which is preliminary data.</text>
</comment>
<evidence type="ECO:0000313" key="4">
    <source>
        <dbReference type="EMBL" id="KAH7377181.1"/>
    </source>
</evidence>
<dbReference type="InterPro" id="IPR027417">
    <property type="entry name" value="P-loop_NTPase"/>
</dbReference>
<feature type="domain" description="Nucleoside phosphorylase" evidence="3">
    <location>
        <begin position="110"/>
        <end position="254"/>
    </location>
</feature>
<dbReference type="Pfam" id="PF01048">
    <property type="entry name" value="PNP_UDP_1"/>
    <property type="match status" value="1"/>
</dbReference>
<dbReference type="InterPro" id="IPR002182">
    <property type="entry name" value="NB-ARC"/>
</dbReference>
<dbReference type="GO" id="GO:0003824">
    <property type="term" value="F:catalytic activity"/>
    <property type="evidence" value="ECO:0007669"/>
    <property type="project" value="InterPro"/>
</dbReference>
<dbReference type="InterPro" id="IPR035994">
    <property type="entry name" value="Nucleoside_phosphorylase_sf"/>
</dbReference>